<dbReference type="Proteomes" id="UP000292136">
    <property type="component" value="Unassembled WGS sequence"/>
</dbReference>
<evidence type="ECO:0000256" key="1">
    <source>
        <dbReference type="SAM" id="SignalP"/>
    </source>
</evidence>
<keyword evidence="3" id="KW-1185">Reference proteome</keyword>
<feature type="signal peptide" evidence="1">
    <location>
        <begin position="1"/>
        <end position="24"/>
    </location>
</feature>
<name>A0ABY0ISZ8_9RHOO</name>
<protein>
    <recommendedName>
        <fullName evidence="4">DnrO protein</fullName>
    </recommendedName>
</protein>
<organism evidence="2 3">
    <name type="scientific">Azospira oryzae</name>
    <dbReference type="NCBI Taxonomy" id="146939"/>
    <lineage>
        <taxon>Bacteria</taxon>
        <taxon>Pseudomonadati</taxon>
        <taxon>Pseudomonadota</taxon>
        <taxon>Betaproteobacteria</taxon>
        <taxon>Rhodocyclales</taxon>
        <taxon>Rhodocyclaceae</taxon>
        <taxon>Azospira</taxon>
    </lineage>
</organism>
<dbReference type="EMBL" id="SHKM01000001">
    <property type="protein sequence ID" value="RZT90409.1"/>
    <property type="molecule type" value="Genomic_DNA"/>
</dbReference>
<comment type="caution">
    <text evidence="2">The sequence shown here is derived from an EMBL/GenBank/DDBJ whole genome shotgun (WGS) entry which is preliminary data.</text>
</comment>
<evidence type="ECO:0000313" key="2">
    <source>
        <dbReference type="EMBL" id="RZT90409.1"/>
    </source>
</evidence>
<reference evidence="2 3" key="1">
    <citation type="submission" date="2019-02" db="EMBL/GenBank/DDBJ databases">
        <title>Genomic Encyclopedia of Type Strains, Phase IV (KMG-IV): sequencing the most valuable type-strain genomes for metagenomic binning, comparative biology and taxonomic classification.</title>
        <authorList>
            <person name="Goeker M."/>
        </authorList>
    </citation>
    <scope>NUCLEOTIDE SEQUENCE [LARGE SCALE GENOMIC DNA]</scope>
    <source>
        <strain evidence="2 3">DSM 21223</strain>
    </source>
</reference>
<gene>
    <name evidence="2" type="ORF">EV678_1223</name>
</gene>
<dbReference type="RefSeq" id="WP_130458852.1">
    <property type="nucleotide sequence ID" value="NZ_SHKM01000001.1"/>
</dbReference>
<accession>A0ABY0ISZ8</accession>
<sequence>MNKKPLVTVLSLLALAAPLSSSLAADHSHHHHGAATPTLQLNQGQKWATDAPLRDGMSRIQAAMEPRLAEIHGNRLNRAGYAKLAASLEREVGGIVAACKLAPEADAMLHLVLADLGAGIEAMAGKSKGGDPRRGAAKVLGALEDYGRYFDHPGWKPMAH</sequence>
<evidence type="ECO:0008006" key="4">
    <source>
        <dbReference type="Google" id="ProtNLM"/>
    </source>
</evidence>
<proteinExistence type="predicted"/>
<feature type="chain" id="PRO_5047507411" description="DnrO protein" evidence="1">
    <location>
        <begin position="25"/>
        <end position="160"/>
    </location>
</feature>
<keyword evidence="1" id="KW-0732">Signal</keyword>
<evidence type="ECO:0000313" key="3">
    <source>
        <dbReference type="Proteomes" id="UP000292136"/>
    </source>
</evidence>